<evidence type="ECO:0000256" key="1">
    <source>
        <dbReference type="ARBA" id="ARBA00022448"/>
    </source>
</evidence>
<organism evidence="5 6">
    <name type="scientific">Acetobacterium wieringae</name>
    <dbReference type="NCBI Taxonomy" id="52694"/>
    <lineage>
        <taxon>Bacteria</taxon>
        <taxon>Bacillati</taxon>
        <taxon>Bacillota</taxon>
        <taxon>Clostridia</taxon>
        <taxon>Eubacteriales</taxon>
        <taxon>Eubacteriaceae</taxon>
        <taxon>Acetobacterium</taxon>
    </lineage>
</organism>
<dbReference type="Proteomes" id="UP000322619">
    <property type="component" value="Unassembled WGS sequence"/>
</dbReference>
<dbReference type="PANTHER" id="PTHR42939">
    <property type="entry name" value="ABC TRANSPORTER ATP-BINDING PROTEIN ALBC-RELATED"/>
    <property type="match status" value="1"/>
</dbReference>
<evidence type="ECO:0000256" key="2">
    <source>
        <dbReference type="ARBA" id="ARBA00022741"/>
    </source>
</evidence>
<comment type="caution">
    <text evidence="5">The sequence shown here is derived from an EMBL/GenBank/DDBJ whole genome shotgun (WGS) entry which is preliminary data.</text>
</comment>
<dbReference type="InterPro" id="IPR003439">
    <property type="entry name" value="ABC_transporter-like_ATP-bd"/>
</dbReference>
<dbReference type="PROSITE" id="PS50893">
    <property type="entry name" value="ABC_TRANSPORTER_2"/>
    <property type="match status" value="1"/>
</dbReference>
<dbReference type="Pfam" id="PF00005">
    <property type="entry name" value="ABC_tran"/>
    <property type="match status" value="1"/>
</dbReference>
<evidence type="ECO:0000256" key="3">
    <source>
        <dbReference type="ARBA" id="ARBA00022840"/>
    </source>
</evidence>
<proteinExistence type="predicted"/>
<evidence type="ECO:0000259" key="4">
    <source>
        <dbReference type="PROSITE" id="PS50893"/>
    </source>
</evidence>
<reference evidence="5 6" key="1">
    <citation type="submission" date="2019-08" db="EMBL/GenBank/DDBJ databases">
        <title>Isolation and enrichment of carboxydotrophic bacteria from anaerobic sludge for the production of bio-based chemicals from syngas.</title>
        <authorList>
            <person name="Antares A.L."/>
            <person name="Moreira J."/>
            <person name="Diender M."/>
            <person name="Parshina S.N."/>
            <person name="Stams A.J.M."/>
            <person name="Alves M."/>
            <person name="Alves J.I."/>
            <person name="Sousa D.Z."/>
        </authorList>
    </citation>
    <scope>NUCLEOTIDE SEQUENCE [LARGE SCALE GENOMIC DNA]</scope>
    <source>
        <strain evidence="5 6">JM</strain>
    </source>
</reference>
<dbReference type="CDD" id="cd03230">
    <property type="entry name" value="ABC_DR_subfamily_A"/>
    <property type="match status" value="1"/>
</dbReference>
<keyword evidence="3 5" id="KW-0067">ATP-binding</keyword>
<evidence type="ECO:0000313" key="6">
    <source>
        <dbReference type="Proteomes" id="UP000322619"/>
    </source>
</evidence>
<dbReference type="SUPFAM" id="SSF52540">
    <property type="entry name" value="P-loop containing nucleoside triphosphate hydrolases"/>
    <property type="match status" value="1"/>
</dbReference>
<evidence type="ECO:0000313" key="5">
    <source>
        <dbReference type="EMBL" id="TYC87412.1"/>
    </source>
</evidence>
<feature type="domain" description="ABC transporter" evidence="4">
    <location>
        <begin position="13"/>
        <end position="232"/>
    </location>
</feature>
<dbReference type="GO" id="GO:0016887">
    <property type="term" value="F:ATP hydrolysis activity"/>
    <property type="evidence" value="ECO:0007669"/>
    <property type="project" value="InterPro"/>
</dbReference>
<dbReference type="GO" id="GO:0005524">
    <property type="term" value="F:ATP binding"/>
    <property type="evidence" value="ECO:0007669"/>
    <property type="project" value="UniProtKB-KW"/>
</dbReference>
<dbReference type="SMART" id="SM00382">
    <property type="entry name" value="AAA"/>
    <property type="match status" value="1"/>
</dbReference>
<protein>
    <submittedName>
        <fullName evidence="5">ABC transporter ATP-binding protein</fullName>
    </submittedName>
</protein>
<sequence>MTDKEFTMDHILISLNSISKYFGKKLILKNIDLTITKESTIALLGHNGSGKSTLLKIIAGLSKISAGTIDYAPQVKLAYIPENFPKIDLTASEFVKYMGLIGGLSQKKISTRMFELFQAFEMADMIDVPIKHLSKGTIQKVAVIQALLAPPDVLLLDEPLSGQDTQSQKLFIQMVQELQQQGLATIMSCHERFLVSQLADHAYEISDHQLLPLDLSDLKEIKYDILIFEAPPGTKIDSSLQDLIERAEWDHNRLKLIVQSDHSHAVLKKLLKDEFRLRTMEGMKQ</sequence>
<dbReference type="InterPro" id="IPR027417">
    <property type="entry name" value="P-loop_NTPase"/>
</dbReference>
<dbReference type="AlphaFoldDB" id="A0A5D0WSY4"/>
<dbReference type="EMBL" id="VSLA01000005">
    <property type="protein sequence ID" value="TYC87412.1"/>
    <property type="molecule type" value="Genomic_DNA"/>
</dbReference>
<keyword evidence="1" id="KW-0813">Transport</keyword>
<keyword evidence="2" id="KW-0547">Nucleotide-binding</keyword>
<dbReference type="PANTHER" id="PTHR42939:SF1">
    <property type="entry name" value="ABC TRANSPORTER ATP-BINDING PROTEIN ALBC-RELATED"/>
    <property type="match status" value="1"/>
</dbReference>
<dbReference type="RefSeq" id="WP_148636964.1">
    <property type="nucleotide sequence ID" value="NZ_VSLA01000005.1"/>
</dbReference>
<dbReference type="Gene3D" id="3.40.50.300">
    <property type="entry name" value="P-loop containing nucleotide triphosphate hydrolases"/>
    <property type="match status" value="1"/>
</dbReference>
<dbReference type="InterPro" id="IPR051782">
    <property type="entry name" value="ABC_Transporter_VariousFunc"/>
</dbReference>
<dbReference type="InterPro" id="IPR003593">
    <property type="entry name" value="AAA+_ATPase"/>
</dbReference>
<gene>
    <name evidence="5" type="ORF">FXB42_04705</name>
</gene>
<name>A0A5D0WSY4_9FIRM</name>
<accession>A0A5D0WSY4</accession>